<gene>
    <name evidence="2" type="ORF">IXB50_02155</name>
</gene>
<dbReference type="InterPro" id="IPR045864">
    <property type="entry name" value="aa-tRNA-synth_II/BPL/LPL"/>
</dbReference>
<evidence type="ECO:0000313" key="2">
    <source>
        <dbReference type="EMBL" id="MBT9314222.1"/>
    </source>
</evidence>
<dbReference type="Proteomes" id="UP000717364">
    <property type="component" value="Unassembled WGS sequence"/>
</dbReference>
<dbReference type="PROSITE" id="PS51733">
    <property type="entry name" value="BPL_LPL_CATALYTIC"/>
    <property type="match status" value="1"/>
</dbReference>
<dbReference type="AlphaFoldDB" id="A0A947DBT9"/>
<dbReference type="EMBL" id="JADOES010000003">
    <property type="protein sequence ID" value="MBT9314222.1"/>
    <property type="molecule type" value="Genomic_DNA"/>
</dbReference>
<dbReference type="Pfam" id="PF21948">
    <property type="entry name" value="LplA-B_cat"/>
    <property type="match status" value="1"/>
</dbReference>
<organism evidence="2 3">
    <name type="scientific">Leptothoe spongobia TAU-MAC 1115</name>
    <dbReference type="NCBI Taxonomy" id="1967444"/>
    <lineage>
        <taxon>Bacteria</taxon>
        <taxon>Bacillati</taxon>
        <taxon>Cyanobacteriota</taxon>
        <taxon>Cyanophyceae</taxon>
        <taxon>Nodosilineales</taxon>
        <taxon>Cymatolegaceae</taxon>
        <taxon>Leptothoe</taxon>
        <taxon>Leptothoe spongobia</taxon>
    </lineage>
</organism>
<dbReference type="PANTHER" id="PTHR43679:SF2">
    <property type="entry name" value="OCTANOYL-[GCVH]:PROTEIN N-OCTANOYLTRANSFERASE"/>
    <property type="match status" value="1"/>
</dbReference>
<dbReference type="PANTHER" id="PTHR43679">
    <property type="entry name" value="OCTANOYLTRANSFERASE LIPM-RELATED"/>
    <property type="match status" value="1"/>
</dbReference>
<dbReference type="GO" id="GO:0016874">
    <property type="term" value="F:ligase activity"/>
    <property type="evidence" value="ECO:0007669"/>
    <property type="project" value="UniProtKB-KW"/>
</dbReference>
<name>A0A947DBT9_9CYAN</name>
<evidence type="ECO:0000259" key="1">
    <source>
        <dbReference type="PROSITE" id="PS51733"/>
    </source>
</evidence>
<reference evidence="2" key="2">
    <citation type="journal article" date="2021" name="Mar. Drugs">
        <title>Genome Reduction and Secondary Metabolism of the Marine Sponge-Associated Cyanobacterium Leptothoe.</title>
        <authorList>
            <person name="Konstantinou D."/>
            <person name="Popin R.V."/>
            <person name="Fewer D.P."/>
            <person name="Sivonen K."/>
            <person name="Gkelis S."/>
        </authorList>
    </citation>
    <scope>NUCLEOTIDE SEQUENCE</scope>
    <source>
        <strain evidence="2">TAU-MAC 1115</strain>
    </source>
</reference>
<protein>
    <submittedName>
        <fullName evidence="2">Lipoate--protein ligase family protein</fullName>
    </submittedName>
</protein>
<dbReference type="SUPFAM" id="SSF55681">
    <property type="entry name" value="Class II aaRS and biotin synthetases"/>
    <property type="match status" value="1"/>
</dbReference>
<comment type="caution">
    <text evidence="2">The sequence shown here is derived from an EMBL/GenBank/DDBJ whole genome shotgun (WGS) entry which is preliminary data.</text>
</comment>
<sequence length="244" mass="27585">MVTTWRFISPIEAPGQTQMAIDEWLLEQHRLGQGLPCLRFYQWDPIAISLGYHQRHYPEHWQNLAWHGQIIDLVRRPSGGRAVLHQGDLTYSLVTSGYRGRRRDVYAYLCKFLIQGWDNLGIRLCLGSDKHGYQSSANCFGSSTAADLVMNDGYKVIGSAQLYRDSCILQHGSMRLSPNPDLVETIFGTPISPPHPLVTMHPADIIAALTAAAQHIFDISWIHQPLSHYEQQQAIARAKTLQEL</sequence>
<dbReference type="InterPro" id="IPR004143">
    <property type="entry name" value="BPL_LPL_catalytic"/>
</dbReference>
<keyword evidence="3" id="KW-1185">Reference proteome</keyword>
<feature type="domain" description="BPL/LPL catalytic" evidence="1">
    <location>
        <begin position="32"/>
        <end position="221"/>
    </location>
</feature>
<accession>A0A947DBT9</accession>
<evidence type="ECO:0000313" key="3">
    <source>
        <dbReference type="Proteomes" id="UP000717364"/>
    </source>
</evidence>
<reference evidence="2" key="1">
    <citation type="submission" date="2020-11" db="EMBL/GenBank/DDBJ databases">
        <authorList>
            <person name="Konstantinou D."/>
            <person name="Gkelis S."/>
            <person name="Popin R."/>
            <person name="Fewer D."/>
            <person name="Sivonen K."/>
        </authorList>
    </citation>
    <scope>NUCLEOTIDE SEQUENCE</scope>
    <source>
        <strain evidence="2">TAU-MAC 1115</strain>
    </source>
</reference>
<dbReference type="Gene3D" id="3.30.930.10">
    <property type="entry name" value="Bira Bifunctional Protein, Domain 2"/>
    <property type="match status" value="1"/>
</dbReference>
<keyword evidence="2" id="KW-0436">Ligase</keyword>
<dbReference type="InterPro" id="IPR050664">
    <property type="entry name" value="Octanoyltrans_LipM/LipL"/>
</dbReference>
<proteinExistence type="predicted"/>
<dbReference type="CDD" id="cd16443">
    <property type="entry name" value="LplA"/>
    <property type="match status" value="1"/>
</dbReference>